<dbReference type="PANTHER" id="PTHR21229:SF2">
    <property type="entry name" value="RE59932P"/>
    <property type="match status" value="1"/>
</dbReference>
<dbReference type="EMBL" id="CAKMRJ010001112">
    <property type="protein sequence ID" value="CAH1421223.1"/>
    <property type="molecule type" value="Genomic_DNA"/>
</dbReference>
<sequence>MDVRTEFYNTNNRGTTKDYLSAGLTNLPSLYFNFSIIYMYVLALWILVCIKKRQTFEWIHLLIGLLLVMKVLNLFCGAEIQQYLKFTGTRPHGFDVLFYIFGFFRVVLLYTVVAVTQTKNVLMIVIVIPLQVLATVV</sequence>
<protein>
    <recommendedName>
        <fullName evidence="4">THH1/TOM1/TOM3 domain-containing protein</fullName>
    </recommendedName>
</protein>
<comment type="caution">
    <text evidence="2">The sequence shown here is derived from an EMBL/GenBank/DDBJ whole genome shotgun (WGS) entry which is preliminary data.</text>
</comment>
<evidence type="ECO:0000313" key="3">
    <source>
        <dbReference type="Proteomes" id="UP001157418"/>
    </source>
</evidence>
<evidence type="ECO:0000256" key="1">
    <source>
        <dbReference type="SAM" id="Phobius"/>
    </source>
</evidence>
<keyword evidence="3" id="KW-1185">Reference proteome</keyword>
<proteinExistence type="predicted"/>
<feature type="transmembrane region" description="Helical" evidence="1">
    <location>
        <begin position="96"/>
        <end position="113"/>
    </location>
</feature>
<name>A0AAU9LZH1_9ASTR</name>
<dbReference type="PANTHER" id="PTHR21229">
    <property type="entry name" value="LUNG SEVEN TRANSMEMBRANE RECEPTOR"/>
    <property type="match status" value="1"/>
</dbReference>
<feature type="transmembrane region" description="Helical" evidence="1">
    <location>
        <begin position="30"/>
        <end position="50"/>
    </location>
</feature>
<gene>
    <name evidence="2" type="ORF">LVIROSA_LOCUS8636</name>
</gene>
<dbReference type="GO" id="GO:0005794">
    <property type="term" value="C:Golgi apparatus"/>
    <property type="evidence" value="ECO:0007669"/>
    <property type="project" value="TreeGrafter"/>
</dbReference>
<evidence type="ECO:0000313" key="2">
    <source>
        <dbReference type="EMBL" id="CAH1421223.1"/>
    </source>
</evidence>
<keyword evidence="1" id="KW-1133">Transmembrane helix</keyword>
<organism evidence="2 3">
    <name type="scientific">Lactuca virosa</name>
    <dbReference type="NCBI Taxonomy" id="75947"/>
    <lineage>
        <taxon>Eukaryota</taxon>
        <taxon>Viridiplantae</taxon>
        <taxon>Streptophyta</taxon>
        <taxon>Embryophyta</taxon>
        <taxon>Tracheophyta</taxon>
        <taxon>Spermatophyta</taxon>
        <taxon>Magnoliopsida</taxon>
        <taxon>eudicotyledons</taxon>
        <taxon>Gunneridae</taxon>
        <taxon>Pentapetalae</taxon>
        <taxon>asterids</taxon>
        <taxon>campanulids</taxon>
        <taxon>Asterales</taxon>
        <taxon>Asteraceae</taxon>
        <taxon>Cichorioideae</taxon>
        <taxon>Cichorieae</taxon>
        <taxon>Lactucinae</taxon>
        <taxon>Lactuca</taxon>
    </lineage>
</organism>
<keyword evidence="1" id="KW-0812">Transmembrane</keyword>
<feature type="transmembrane region" description="Helical" evidence="1">
    <location>
        <begin position="62"/>
        <end position="84"/>
    </location>
</feature>
<dbReference type="AlphaFoldDB" id="A0AAU9LZH1"/>
<accession>A0AAU9LZH1</accession>
<keyword evidence="1" id="KW-0472">Membrane</keyword>
<reference evidence="2 3" key="1">
    <citation type="submission" date="2022-01" db="EMBL/GenBank/DDBJ databases">
        <authorList>
            <person name="Xiong W."/>
            <person name="Schranz E."/>
        </authorList>
    </citation>
    <scope>NUCLEOTIDE SEQUENCE [LARGE SCALE GENOMIC DNA]</scope>
</reference>
<evidence type="ECO:0008006" key="4">
    <source>
        <dbReference type="Google" id="ProtNLM"/>
    </source>
</evidence>
<dbReference type="GO" id="GO:0016020">
    <property type="term" value="C:membrane"/>
    <property type="evidence" value="ECO:0007669"/>
    <property type="project" value="InterPro"/>
</dbReference>
<dbReference type="InterPro" id="IPR009637">
    <property type="entry name" value="GPR107/GPR108-like"/>
</dbReference>
<dbReference type="Proteomes" id="UP001157418">
    <property type="component" value="Unassembled WGS sequence"/>
</dbReference>